<proteinExistence type="predicted"/>
<comment type="caution">
    <text evidence="1">The sequence shown here is derived from an EMBL/GenBank/DDBJ whole genome shotgun (WGS) entry which is preliminary data.</text>
</comment>
<accession>A0A0F9GPQ4</accession>
<gene>
    <name evidence="1" type="ORF">LCGC14_1801280</name>
</gene>
<organism evidence="1">
    <name type="scientific">marine sediment metagenome</name>
    <dbReference type="NCBI Taxonomy" id="412755"/>
    <lineage>
        <taxon>unclassified sequences</taxon>
        <taxon>metagenomes</taxon>
        <taxon>ecological metagenomes</taxon>
    </lineage>
</organism>
<protein>
    <submittedName>
        <fullName evidence="1">Uncharacterized protein</fullName>
    </submittedName>
</protein>
<dbReference type="EMBL" id="LAZR01017359">
    <property type="protein sequence ID" value="KKM00754.1"/>
    <property type="molecule type" value="Genomic_DNA"/>
</dbReference>
<reference evidence="1" key="1">
    <citation type="journal article" date="2015" name="Nature">
        <title>Complex archaea that bridge the gap between prokaryotes and eukaryotes.</title>
        <authorList>
            <person name="Spang A."/>
            <person name="Saw J.H."/>
            <person name="Jorgensen S.L."/>
            <person name="Zaremba-Niedzwiedzka K."/>
            <person name="Martijn J."/>
            <person name="Lind A.E."/>
            <person name="van Eijk R."/>
            <person name="Schleper C."/>
            <person name="Guy L."/>
            <person name="Ettema T.J."/>
        </authorList>
    </citation>
    <scope>NUCLEOTIDE SEQUENCE</scope>
</reference>
<dbReference type="AlphaFoldDB" id="A0A0F9GPQ4"/>
<sequence length="82" mass="9096">MKIERIRQLVDIAKEPYPDDPDSAGYREWIMAHAELDSFCSLPMAGALVEAFDALKSTHGCCKHGDNLSAPCCDAIQRIMDL</sequence>
<evidence type="ECO:0000313" key="1">
    <source>
        <dbReference type="EMBL" id="KKM00754.1"/>
    </source>
</evidence>
<name>A0A0F9GPQ4_9ZZZZ</name>